<dbReference type="GO" id="GO:0016798">
    <property type="term" value="F:hydrolase activity, acting on glycosyl bonds"/>
    <property type="evidence" value="ECO:0007669"/>
    <property type="project" value="UniProtKB-KW"/>
</dbReference>
<evidence type="ECO:0000256" key="11">
    <source>
        <dbReference type="PIRNR" id="PIRNR000948"/>
    </source>
</evidence>
<organism evidence="16 17">
    <name type="scientific">Bicyclus anynana</name>
    <name type="common">Squinting bush brown butterfly</name>
    <dbReference type="NCBI Taxonomy" id="110368"/>
    <lineage>
        <taxon>Eukaryota</taxon>
        <taxon>Metazoa</taxon>
        <taxon>Ecdysozoa</taxon>
        <taxon>Arthropoda</taxon>
        <taxon>Hexapoda</taxon>
        <taxon>Insecta</taxon>
        <taxon>Pterygota</taxon>
        <taxon>Neoptera</taxon>
        <taxon>Endopterygota</taxon>
        <taxon>Lepidoptera</taxon>
        <taxon>Glossata</taxon>
        <taxon>Ditrysia</taxon>
        <taxon>Papilionoidea</taxon>
        <taxon>Nymphalidae</taxon>
        <taxon>Satyrinae</taxon>
        <taxon>Satyrini</taxon>
        <taxon>Mycalesina</taxon>
        <taxon>Bicyclus</taxon>
    </lineage>
</organism>
<feature type="disulfide bond" evidence="13">
    <location>
        <begin position="70"/>
        <end position="150"/>
    </location>
</feature>
<comment type="similarity">
    <text evidence="2 11">Belongs to the acid sphingomyelinase family.</text>
</comment>
<dbReference type="PROSITE" id="PS50015">
    <property type="entry name" value="SAP_B"/>
    <property type="match status" value="1"/>
</dbReference>
<evidence type="ECO:0000256" key="7">
    <source>
        <dbReference type="ARBA" id="ARBA00022833"/>
    </source>
</evidence>
<dbReference type="CDD" id="cd00842">
    <property type="entry name" value="MPP_ASMase"/>
    <property type="match status" value="1"/>
</dbReference>
<evidence type="ECO:0000256" key="13">
    <source>
        <dbReference type="PIRSR" id="PIRSR000948-2"/>
    </source>
</evidence>
<dbReference type="EC" id="3.1.4.12" evidence="11"/>
<comment type="subcellular location">
    <subcellularLocation>
        <location evidence="1">Secreted</location>
    </subcellularLocation>
</comment>
<dbReference type="PANTHER" id="PTHR10340:SF29">
    <property type="entry name" value="SPHINGOMYELIN PHOSPHODIESTERASE"/>
    <property type="match status" value="1"/>
</dbReference>
<keyword evidence="16" id="KW-1185">Reference proteome</keyword>
<dbReference type="SMART" id="SM00741">
    <property type="entry name" value="SapB"/>
    <property type="match status" value="1"/>
</dbReference>
<dbReference type="SUPFAM" id="SSF56300">
    <property type="entry name" value="Metallo-dependent phosphatases"/>
    <property type="match status" value="1"/>
</dbReference>
<evidence type="ECO:0000256" key="2">
    <source>
        <dbReference type="ARBA" id="ARBA00008234"/>
    </source>
</evidence>
<reference evidence="17" key="1">
    <citation type="submission" date="2025-08" db="UniProtKB">
        <authorList>
            <consortium name="RefSeq"/>
        </authorList>
    </citation>
    <scope>IDENTIFICATION</scope>
</reference>
<evidence type="ECO:0000256" key="3">
    <source>
        <dbReference type="ARBA" id="ARBA00022525"/>
    </source>
</evidence>
<feature type="signal peptide" evidence="14">
    <location>
        <begin position="1"/>
        <end position="19"/>
    </location>
</feature>
<comment type="cofactor">
    <cofactor evidence="12">
        <name>Zn(2+)</name>
        <dbReference type="ChEBI" id="CHEBI:29105"/>
    </cofactor>
    <text evidence="12">Binds 2 Zn(2+) ions per subunit.</text>
</comment>
<evidence type="ECO:0000256" key="9">
    <source>
        <dbReference type="ARBA" id="ARBA00023180"/>
    </source>
</evidence>
<feature type="disulfide bond" evidence="13">
    <location>
        <begin position="209"/>
        <end position="214"/>
    </location>
</feature>
<dbReference type="InterPro" id="IPR008139">
    <property type="entry name" value="SaposinB_dom"/>
</dbReference>
<evidence type="ECO:0000256" key="12">
    <source>
        <dbReference type="PIRSR" id="PIRSR000948-1"/>
    </source>
</evidence>
<evidence type="ECO:0000256" key="4">
    <source>
        <dbReference type="ARBA" id="ARBA00022723"/>
    </source>
</evidence>
<keyword evidence="7 12" id="KW-0862">Zinc</keyword>
<dbReference type="GO" id="GO:0005764">
    <property type="term" value="C:lysosome"/>
    <property type="evidence" value="ECO:0007669"/>
    <property type="project" value="TreeGrafter"/>
</dbReference>
<keyword evidence="6 11" id="KW-0378">Hydrolase</keyword>
<protein>
    <recommendedName>
        <fullName evidence="11">Sphingomyelin phosphodiesterase</fullName>
        <ecNumber evidence="11">3.1.4.12</ecNumber>
    </recommendedName>
</protein>
<evidence type="ECO:0000256" key="6">
    <source>
        <dbReference type="ARBA" id="ARBA00022801"/>
    </source>
</evidence>
<evidence type="ECO:0000256" key="5">
    <source>
        <dbReference type="ARBA" id="ARBA00022729"/>
    </source>
</evidence>
<keyword evidence="11" id="KW-0326">Glycosidase</keyword>
<evidence type="ECO:0000256" key="8">
    <source>
        <dbReference type="ARBA" id="ARBA00023157"/>
    </source>
</evidence>
<feature type="binding site" evidence="12">
    <location>
        <position position="310"/>
    </location>
    <ligand>
        <name>Zn(2+)</name>
        <dbReference type="ChEBI" id="CHEBI:29105"/>
        <label>2</label>
    </ligand>
</feature>
<feature type="binding site" evidence="12">
    <location>
        <position position="194"/>
    </location>
    <ligand>
        <name>Zn(2+)</name>
        <dbReference type="ChEBI" id="CHEBI:29105"/>
        <label>1</label>
    </ligand>
</feature>
<feature type="disulfide bond" evidence="13">
    <location>
        <begin position="615"/>
        <end position="619"/>
    </location>
</feature>
<dbReference type="InterPro" id="IPR045473">
    <property type="entry name" value="ASM_C"/>
</dbReference>
<dbReference type="OrthoDB" id="282973at2759"/>
<feature type="disulfide bond" evidence="13">
    <location>
        <begin position="101"/>
        <end position="110"/>
    </location>
</feature>
<keyword evidence="5 14" id="KW-0732">Signal</keyword>
<dbReference type="GO" id="GO:0016020">
    <property type="term" value="C:membrane"/>
    <property type="evidence" value="ECO:0007669"/>
    <property type="project" value="GOC"/>
</dbReference>
<dbReference type="GO" id="GO:0061750">
    <property type="term" value="F:acid sphingomyelin phosphodiesterase activity"/>
    <property type="evidence" value="ECO:0007669"/>
    <property type="project" value="TreeGrafter"/>
</dbReference>
<feature type="binding site" evidence="12">
    <location>
        <position position="493"/>
    </location>
    <ligand>
        <name>Zn(2+)</name>
        <dbReference type="ChEBI" id="CHEBI:29105"/>
        <label>2</label>
    </ligand>
</feature>
<proteinExistence type="inferred from homology"/>
<dbReference type="GeneID" id="112044576"/>
<dbReference type="InterPro" id="IPR041805">
    <property type="entry name" value="ASMase/PPN1_MPP"/>
</dbReference>
<dbReference type="PANTHER" id="PTHR10340">
    <property type="entry name" value="SPHINGOMYELIN PHOSPHODIESTERASE"/>
    <property type="match status" value="1"/>
</dbReference>
<keyword evidence="9" id="KW-0325">Glycoprotein</keyword>
<evidence type="ECO:0000256" key="1">
    <source>
        <dbReference type="ARBA" id="ARBA00004613"/>
    </source>
</evidence>
<dbReference type="InterPro" id="IPR011160">
    <property type="entry name" value="Sphingomy_PDE"/>
</dbReference>
<keyword evidence="4 12" id="KW-0479">Metal-binding</keyword>
<dbReference type="GO" id="GO:0046513">
    <property type="term" value="P:ceramide biosynthetic process"/>
    <property type="evidence" value="ECO:0007669"/>
    <property type="project" value="UniProtKB-ARBA"/>
</dbReference>
<feature type="chain" id="PRO_5046885215" description="Sphingomyelin phosphodiesterase" evidence="14">
    <location>
        <begin position="20"/>
        <end position="647"/>
    </location>
</feature>
<dbReference type="Gene3D" id="3.60.21.10">
    <property type="match status" value="1"/>
</dbReference>
<feature type="binding site" evidence="12">
    <location>
        <position position="196"/>
    </location>
    <ligand>
        <name>Zn(2+)</name>
        <dbReference type="ChEBI" id="CHEBI:29105"/>
        <label>1</label>
    </ligand>
</feature>
<gene>
    <name evidence="17" type="primary">LOC112044576</name>
</gene>
<feature type="binding site" evidence="12">
    <location>
        <position position="459"/>
    </location>
    <ligand>
        <name>Zn(2+)</name>
        <dbReference type="ChEBI" id="CHEBI:29105"/>
        <label>2</label>
    </ligand>
</feature>
<name>A0A6J1ML14_BICAN</name>
<dbReference type="GO" id="GO:0006685">
    <property type="term" value="P:sphingomyelin catabolic process"/>
    <property type="evidence" value="ECO:0007669"/>
    <property type="project" value="UniProtKB-UniRule"/>
</dbReference>
<feature type="binding site" evidence="12">
    <location>
        <position position="495"/>
    </location>
    <ligand>
        <name>Zn(2+)</name>
        <dbReference type="ChEBI" id="CHEBI:29105"/>
        <label>1</label>
    </ligand>
</feature>
<evidence type="ECO:0000256" key="10">
    <source>
        <dbReference type="ARBA" id="ARBA00047268"/>
    </source>
</evidence>
<feature type="disulfide bond" evidence="13">
    <location>
        <begin position="215"/>
        <end position="282"/>
    </location>
</feature>
<comment type="catalytic activity">
    <reaction evidence="10">
        <text>a sphingomyelin + H2O = phosphocholine + an N-acylsphing-4-enine + H(+)</text>
        <dbReference type="Rhea" id="RHEA:19253"/>
        <dbReference type="ChEBI" id="CHEBI:15377"/>
        <dbReference type="ChEBI" id="CHEBI:15378"/>
        <dbReference type="ChEBI" id="CHEBI:17636"/>
        <dbReference type="ChEBI" id="CHEBI:52639"/>
        <dbReference type="ChEBI" id="CHEBI:295975"/>
        <dbReference type="EC" id="3.1.4.12"/>
    </reaction>
    <physiologicalReaction direction="left-to-right" evidence="10">
        <dbReference type="Rhea" id="RHEA:19254"/>
    </physiologicalReaction>
</comment>
<sequence length="647" mass="74427">MNVLNIIVFSLFCVYSIAADSLGSNDLANLFIRHSRDELLDSEAKVIEDILQLYGHVWNNARSVTKGIRCFVCRGAFAALMALIKLDVSDEAIINTATKLCSIAISERVCRGFIGLNLPILKYIIKKTPQATPKTFCGVLLQSYQQSHTCEYDDPRFEWQIELPPKVNQRDHLYYDDDDYDNNLSPLTVAVLSDIHVDMFYESSGVADCDEPICCRKGQTPRVKNILDIDEDIQECVVENDEEILLDTEAASKIVRKDNKTSRRMSDYNSKPAGYWGDYRNCDTPLWSYVDVLKQIASHKEIDVVYYLGDNIDHHIWETTYELVDEVNSLIADKMKNTFQRDILVIPTIGNHDSQPVNQFAPTSITGKGLNTTWLYKSLATKWRYYLSKEASGSMKCRGGFSMLIRPGLRVISINNNVAYKLNWWVLYDPVNPKRHLEWLVEELHNAELSGEKVHILSHIPPGDQDLIYVWTREYDRIVERFSSTIVAQFYGHVHSDDFKIFYKDGKAFNVAWGAGSVSTYQNLNPNYKIVTFDNDNFETTSITNYIYNLTEANLTPDKSPRWFKLYDMKDSFQLHDLSATSMNQLVYSMVTDRKFLLDDYAVFSSKQSDLMPYCDTDCKIQMICNSVTSVLWDRKECNKLIDLYFS</sequence>
<evidence type="ECO:0000256" key="14">
    <source>
        <dbReference type="SAM" id="SignalP"/>
    </source>
</evidence>
<dbReference type="PIRSF" id="PIRSF000948">
    <property type="entry name" value="Sphingomy_PDE"/>
    <property type="match status" value="1"/>
</dbReference>
<dbReference type="Pfam" id="PF19272">
    <property type="entry name" value="ASMase_C"/>
    <property type="match status" value="1"/>
</dbReference>
<dbReference type="GO" id="GO:0005615">
    <property type="term" value="C:extracellular space"/>
    <property type="evidence" value="ECO:0007669"/>
    <property type="project" value="TreeGrafter"/>
</dbReference>
<dbReference type="AlphaFoldDB" id="A0A6J1ML14"/>
<dbReference type="Proteomes" id="UP001652582">
    <property type="component" value="Chromosome 4"/>
</dbReference>
<evidence type="ECO:0000313" key="17">
    <source>
        <dbReference type="RefSeq" id="XP_023936215.2"/>
    </source>
</evidence>
<keyword evidence="3" id="KW-0964">Secreted</keyword>
<keyword evidence="8 13" id="KW-1015">Disulfide bond</keyword>
<dbReference type="InterPro" id="IPR029052">
    <property type="entry name" value="Metallo-depent_PP-like"/>
</dbReference>
<dbReference type="KEGG" id="bany:112044576"/>
<comment type="function">
    <text evidence="11">Converts sphingomyelin to ceramide.</text>
</comment>
<dbReference type="Pfam" id="PF00149">
    <property type="entry name" value="Metallophos"/>
    <property type="match status" value="1"/>
</dbReference>
<dbReference type="RefSeq" id="XP_023936215.2">
    <property type="nucleotide sequence ID" value="XM_024080447.2"/>
</dbReference>
<accession>A0A6J1ML14</accession>
<feature type="binding site" evidence="12">
    <location>
        <position position="351"/>
    </location>
    <ligand>
        <name>Zn(2+)</name>
        <dbReference type="ChEBI" id="CHEBI:29105"/>
        <label>2</label>
    </ligand>
</feature>
<feature type="binding site" evidence="12">
    <location>
        <position position="310"/>
    </location>
    <ligand>
        <name>Zn(2+)</name>
        <dbReference type="ChEBI" id="CHEBI:29105"/>
        <label>1</label>
    </ligand>
</feature>
<dbReference type="InterPro" id="IPR004843">
    <property type="entry name" value="Calcineurin-like_PHP"/>
</dbReference>
<dbReference type="GO" id="GO:0046872">
    <property type="term" value="F:metal ion binding"/>
    <property type="evidence" value="ECO:0007669"/>
    <property type="project" value="UniProtKB-KW"/>
</dbReference>
<evidence type="ECO:0000313" key="16">
    <source>
        <dbReference type="Proteomes" id="UP001652582"/>
    </source>
</evidence>
<feature type="domain" description="Saposin B-type" evidence="15">
    <location>
        <begin position="66"/>
        <end position="154"/>
    </location>
</feature>
<evidence type="ECO:0000259" key="15">
    <source>
        <dbReference type="PROSITE" id="PS50015"/>
    </source>
</evidence>